<dbReference type="RefSeq" id="WP_085806110.1">
    <property type="nucleotide sequence ID" value="NZ_FWFX01000007.1"/>
</dbReference>
<protein>
    <recommendedName>
        <fullName evidence="3">Glycosyl transferase family 2</fullName>
    </recommendedName>
</protein>
<gene>
    <name evidence="1" type="ORF">ROA7450_02481</name>
</gene>
<proteinExistence type="predicted"/>
<evidence type="ECO:0000313" key="2">
    <source>
        <dbReference type="Proteomes" id="UP000193061"/>
    </source>
</evidence>
<keyword evidence="2" id="KW-1185">Reference proteome</keyword>
<dbReference type="AlphaFoldDB" id="A0A1X6ZG55"/>
<dbReference type="Pfam" id="PF13704">
    <property type="entry name" value="Glyco_tranf_2_4"/>
    <property type="match status" value="1"/>
</dbReference>
<evidence type="ECO:0000313" key="1">
    <source>
        <dbReference type="EMBL" id="SLN50162.1"/>
    </source>
</evidence>
<sequence>MSSNPSWGVVATIKAPTKDILNFAAYHLDLGASRVHVYLDEDDPVARTALSEHPNCSAIFCDDAYWHQRKGRPDQHQPRQSINATHCYRRATDVDWLAHIDVDEFLSSTHSISEQLAQLPDGVTTAQVRPIEALAPDPFNPPPEGQIWAKGCNTRPALRRKETLKIYPNFGEQLNGGFLSHVAGKIFVRTGRPGIRIRIHNAFVNGKRMANAHELTGMRLLHLHAPSWAHWRRSYRFRLQKGSYRAELTSNARQSQQKITMNELFSTIEESGGEAALQEFFTEVCVATPELREKLETLDHLHAISLDLDSKRNHHFPKIAQVVSNGQ</sequence>
<evidence type="ECO:0008006" key="3">
    <source>
        <dbReference type="Google" id="ProtNLM"/>
    </source>
</evidence>
<name>A0A1X6ZG55_9RHOB</name>
<accession>A0A1X6ZG55</accession>
<reference evidence="1 2" key="1">
    <citation type="submission" date="2017-03" db="EMBL/GenBank/DDBJ databases">
        <authorList>
            <person name="Afonso C.L."/>
            <person name="Miller P.J."/>
            <person name="Scott M.A."/>
            <person name="Spackman E."/>
            <person name="Goraichik I."/>
            <person name="Dimitrov K.M."/>
            <person name="Suarez D.L."/>
            <person name="Swayne D.E."/>
        </authorList>
    </citation>
    <scope>NUCLEOTIDE SEQUENCE [LARGE SCALE GENOMIC DNA]</scope>
    <source>
        <strain evidence="1 2">CECT 7450</strain>
    </source>
</reference>
<dbReference type="Proteomes" id="UP000193061">
    <property type="component" value="Unassembled WGS sequence"/>
</dbReference>
<dbReference type="OrthoDB" id="7203640at2"/>
<organism evidence="1 2">
    <name type="scientific">Roseovarius albus</name>
    <dbReference type="NCBI Taxonomy" id="1247867"/>
    <lineage>
        <taxon>Bacteria</taxon>
        <taxon>Pseudomonadati</taxon>
        <taxon>Pseudomonadota</taxon>
        <taxon>Alphaproteobacteria</taxon>
        <taxon>Rhodobacterales</taxon>
        <taxon>Roseobacteraceae</taxon>
        <taxon>Roseovarius</taxon>
    </lineage>
</organism>
<dbReference type="EMBL" id="FWFX01000007">
    <property type="protein sequence ID" value="SLN50162.1"/>
    <property type="molecule type" value="Genomic_DNA"/>
</dbReference>